<dbReference type="Proteomes" id="UP000799440">
    <property type="component" value="Unassembled WGS sequence"/>
</dbReference>
<sequence length="117" mass="13398">MSPKSIMPSPNDLRQLYQAQFNSAFNLFRSGDLKGSLSAATTNIAEPALPPYYRIWNYLLIGFSLDDWNAVDPWLLAAERAYERYASDVVMEDEQSLEDLQFLRQTLDSLAESRLED</sequence>
<keyword evidence="2" id="KW-1185">Reference proteome</keyword>
<proteinExistence type="predicted"/>
<organism evidence="1 2">
    <name type="scientific">Sporormia fimetaria CBS 119925</name>
    <dbReference type="NCBI Taxonomy" id="1340428"/>
    <lineage>
        <taxon>Eukaryota</taxon>
        <taxon>Fungi</taxon>
        <taxon>Dikarya</taxon>
        <taxon>Ascomycota</taxon>
        <taxon>Pezizomycotina</taxon>
        <taxon>Dothideomycetes</taxon>
        <taxon>Pleosporomycetidae</taxon>
        <taxon>Pleosporales</taxon>
        <taxon>Sporormiaceae</taxon>
        <taxon>Sporormia</taxon>
    </lineage>
</organism>
<evidence type="ECO:0000313" key="2">
    <source>
        <dbReference type="Proteomes" id="UP000799440"/>
    </source>
</evidence>
<evidence type="ECO:0000313" key="1">
    <source>
        <dbReference type="EMBL" id="KAF2748647.1"/>
    </source>
</evidence>
<dbReference type="EMBL" id="MU006568">
    <property type="protein sequence ID" value="KAF2748647.1"/>
    <property type="molecule type" value="Genomic_DNA"/>
</dbReference>
<reference evidence="1" key="1">
    <citation type="journal article" date="2020" name="Stud. Mycol.">
        <title>101 Dothideomycetes genomes: a test case for predicting lifestyles and emergence of pathogens.</title>
        <authorList>
            <person name="Haridas S."/>
            <person name="Albert R."/>
            <person name="Binder M."/>
            <person name="Bloem J."/>
            <person name="Labutti K."/>
            <person name="Salamov A."/>
            <person name="Andreopoulos B."/>
            <person name="Baker S."/>
            <person name="Barry K."/>
            <person name="Bills G."/>
            <person name="Bluhm B."/>
            <person name="Cannon C."/>
            <person name="Castanera R."/>
            <person name="Culley D."/>
            <person name="Daum C."/>
            <person name="Ezra D."/>
            <person name="Gonzalez J."/>
            <person name="Henrissat B."/>
            <person name="Kuo A."/>
            <person name="Liang C."/>
            <person name="Lipzen A."/>
            <person name="Lutzoni F."/>
            <person name="Magnuson J."/>
            <person name="Mondo S."/>
            <person name="Nolan M."/>
            <person name="Ohm R."/>
            <person name="Pangilinan J."/>
            <person name="Park H.-J."/>
            <person name="Ramirez L."/>
            <person name="Alfaro M."/>
            <person name="Sun H."/>
            <person name="Tritt A."/>
            <person name="Yoshinaga Y."/>
            <person name="Zwiers L.-H."/>
            <person name="Turgeon B."/>
            <person name="Goodwin S."/>
            <person name="Spatafora J."/>
            <person name="Crous P."/>
            <person name="Grigoriev I."/>
        </authorList>
    </citation>
    <scope>NUCLEOTIDE SEQUENCE</scope>
    <source>
        <strain evidence="1">CBS 119925</strain>
    </source>
</reference>
<accession>A0A6A6VHQ9</accession>
<dbReference type="AlphaFoldDB" id="A0A6A6VHQ9"/>
<protein>
    <submittedName>
        <fullName evidence="1">Uncharacterized protein</fullName>
    </submittedName>
</protein>
<feature type="non-terminal residue" evidence="1">
    <location>
        <position position="117"/>
    </location>
</feature>
<name>A0A6A6VHQ9_9PLEO</name>
<gene>
    <name evidence="1" type="ORF">M011DRAFT_420822</name>
</gene>